<sequence>MTVAPTIHRHVDAGVTCCDPLWEEAYRRFETPEQEISKFQSRLKKFGITDDHPTDARLAELFCGRGGGLIALADLGFTNLTGVDLSLTLLEQYWGADRKEPAELHLADCRSLPFADASLDAVIIQGGLHHLPNLPADLESTLSEVRRVLSPSGHLYVVEPWLTPFLAFVHKVVANRWVRRCWDKGDALAQMIDHERETYEQWLDMPDKLMPVFHEHFVVDQQITSWGKLQFKGRPRSSPNPNQGPRH</sequence>
<dbReference type="InterPro" id="IPR013216">
    <property type="entry name" value="Methyltransf_11"/>
</dbReference>
<dbReference type="InterPro" id="IPR029063">
    <property type="entry name" value="SAM-dependent_MTases_sf"/>
</dbReference>
<dbReference type="SUPFAM" id="SSF53335">
    <property type="entry name" value="S-adenosyl-L-methionine-dependent methyltransferases"/>
    <property type="match status" value="1"/>
</dbReference>
<dbReference type="OrthoDB" id="282790at2"/>
<dbReference type="Pfam" id="PF08241">
    <property type="entry name" value="Methyltransf_11"/>
    <property type="match status" value="1"/>
</dbReference>
<dbReference type="PANTHER" id="PTHR43591:SF24">
    <property type="entry name" value="2-METHOXY-6-POLYPRENYL-1,4-BENZOQUINOL METHYLASE, MITOCHONDRIAL"/>
    <property type="match status" value="1"/>
</dbReference>
<reference evidence="2 3" key="1">
    <citation type="submission" date="2019-02" db="EMBL/GenBank/DDBJ databases">
        <title>Deep-cultivation of Planctomycetes and their phenomic and genomic characterization uncovers novel biology.</title>
        <authorList>
            <person name="Wiegand S."/>
            <person name="Jogler M."/>
            <person name="Boedeker C."/>
            <person name="Pinto D."/>
            <person name="Vollmers J."/>
            <person name="Rivas-Marin E."/>
            <person name="Kohn T."/>
            <person name="Peeters S.H."/>
            <person name="Heuer A."/>
            <person name="Rast P."/>
            <person name="Oberbeckmann S."/>
            <person name="Bunk B."/>
            <person name="Jeske O."/>
            <person name="Meyerdierks A."/>
            <person name="Storesund J.E."/>
            <person name="Kallscheuer N."/>
            <person name="Luecker S."/>
            <person name="Lage O.M."/>
            <person name="Pohl T."/>
            <person name="Merkel B.J."/>
            <person name="Hornburger P."/>
            <person name="Mueller R.-W."/>
            <person name="Bruemmer F."/>
            <person name="Labrenz M."/>
            <person name="Spormann A.M."/>
            <person name="Op den Camp H."/>
            <person name="Overmann J."/>
            <person name="Amann R."/>
            <person name="Jetten M.S.M."/>
            <person name="Mascher T."/>
            <person name="Medema M.H."/>
            <person name="Devos D.P."/>
            <person name="Kaster A.-K."/>
            <person name="Ovreas L."/>
            <person name="Rohde M."/>
            <person name="Galperin M.Y."/>
            <person name="Jogler C."/>
        </authorList>
    </citation>
    <scope>NUCLEOTIDE SEQUENCE [LARGE SCALE GENOMIC DNA]</scope>
    <source>
        <strain evidence="2 3">K22_7</strain>
    </source>
</reference>
<dbReference type="Gene3D" id="3.40.50.150">
    <property type="entry name" value="Vaccinia Virus protein VP39"/>
    <property type="match status" value="1"/>
</dbReference>
<gene>
    <name evidence="2" type="ORF">K227x_10590</name>
</gene>
<dbReference type="PANTHER" id="PTHR43591">
    <property type="entry name" value="METHYLTRANSFERASE"/>
    <property type="match status" value="1"/>
</dbReference>
<keyword evidence="3" id="KW-1185">Reference proteome</keyword>
<dbReference type="KEGG" id="rlc:K227x_10590"/>
<protein>
    <recommendedName>
        <fullName evidence="1">Methyltransferase type 11 domain-containing protein</fullName>
    </recommendedName>
</protein>
<organism evidence="2 3">
    <name type="scientific">Rubripirellula lacrimiformis</name>
    <dbReference type="NCBI Taxonomy" id="1930273"/>
    <lineage>
        <taxon>Bacteria</taxon>
        <taxon>Pseudomonadati</taxon>
        <taxon>Planctomycetota</taxon>
        <taxon>Planctomycetia</taxon>
        <taxon>Pirellulales</taxon>
        <taxon>Pirellulaceae</taxon>
        <taxon>Rubripirellula</taxon>
    </lineage>
</organism>
<feature type="domain" description="Methyltransferase type 11" evidence="1">
    <location>
        <begin position="63"/>
        <end position="157"/>
    </location>
</feature>
<dbReference type="GO" id="GO:0008757">
    <property type="term" value="F:S-adenosylmethionine-dependent methyltransferase activity"/>
    <property type="evidence" value="ECO:0007669"/>
    <property type="project" value="InterPro"/>
</dbReference>
<dbReference type="Proteomes" id="UP000318538">
    <property type="component" value="Chromosome"/>
</dbReference>
<dbReference type="EMBL" id="CP036525">
    <property type="protein sequence ID" value="QDT02681.1"/>
    <property type="molecule type" value="Genomic_DNA"/>
</dbReference>
<dbReference type="CDD" id="cd02440">
    <property type="entry name" value="AdoMet_MTases"/>
    <property type="match status" value="1"/>
</dbReference>
<accession>A0A517N6D3</accession>
<dbReference type="RefSeq" id="WP_145168451.1">
    <property type="nucleotide sequence ID" value="NZ_CP036525.1"/>
</dbReference>
<name>A0A517N6D3_9BACT</name>
<evidence type="ECO:0000313" key="3">
    <source>
        <dbReference type="Proteomes" id="UP000318538"/>
    </source>
</evidence>
<evidence type="ECO:0000313" key="2">
    <source>
        <dbReference type="EMBL" id="QDT02681.1"/>
    </source>
</evidence>
<evidence type="ECO:0000259" key="1">
    <source>
        <dbReference type="Pfam" id="PF08241"/>
    </source>
</evidence>
<dbReference type="AlphaFoldDB" id="A0A517N6D3"/>
<proteinExistence type="predicted"/>